<dbReference type="GO" id="GO:0046872">
    <property type="term" value="F:metal ion binding"/>
    <property type="evidence" value="ECO:0007669"/>
    <property type="project" value="UniProtKB-KW"/>
</dbReference>
<dbReference type="InterPro" id="IPR000755">
    <property type="entry name" value="A_A_dipeptidase"/>
</dbReference>
<evidence type="ECO:0000256" key="1">
    <source>
        <dbReference type="ARBA" id="ARBA00001362"/>
    </source>
</evidence>
<dbReference type="PANTHER" id="PTHR43126">
    <property type="entry name" value="D-ALANYL-D-ALANINE DIPEPTIDASE"/>
    <property type="match status" value="1"/>
</dbReference>
<dbReference type="Proteomes" id="UP000470470">
    <property type="component" value="Unassembled WGS sequence"/>
</dbReference>
<evidence type="ECO:0000256" key="8">
    <source>
        <dbReference type="ARBA" id="ARBA00023316"/>
    </source>
</evidence>
<evidence type="ECO:0000313" key="9">
    <source>
        <dbReference type="EMBL" id="NEL56332.1"/>
    </source>
</evidence>
<evidence type="ECO:0000256" key="4">
    <source>
        <dbReference type="ARBA" id="ARBA00022801"/>
    </source>
</evidence>
<sequence>VAAVPVREGGDPLVDLRGTAIALDPRKAAADGSYAHLRRDVVRRLERAQTLLPGGLRLLVVEGHRPPALQQHYFAEYRAGLAVLHPDWDDDRLDRAASRYVSPPAVAPHPAGAAVDLTLTTADGVELDMGTRVNADPEESHGACYTDAPGLPARARAHRRTLADALTAVGLVNYPTEWWHWSHGDRYWALATGAPAAVHGPVELPTRPGG</sequence>
<dbReference type="CDD" id="cd14843">
    <property type="entry name" value="D-Ala-D-Ala_dipeptidase_like"/>
    <property type="match status" value="1"/>
</dbReference>
<evidence type="ECO:0000256" key="7">
    <source>
        <dbReference type="ARBA" id="ARBA00023049"/>
    </source>
</evidence>
<reference evidence="9 10" key="1">
    <citation type="submission" date="2020-02" db="EMBL/GenBank/DDBJ databases">
        <title>The whole genome sequence of CPCC 205119.</title>
        <authorList>
            <person name="Jiang Z."/>
        </authorList>
    </citation>
    <scope>NUCLEOTIDE SEQUENCE [LARGE SCALE GENOMIC DNA]</scope>
    <source>
        <strain evidence="9 10">CPCC 205119</strain>
    </source>
</reference>
<dbReference type="AlphaFoldDB" id="A0A7K3WJ61"/>
<keyword evidence="2" id="KW-0645">Protease</keyword>
<dbReference type="RefSeq" id="WP_163638866.1">
    <property type="nucleotide sequence ID" value="NZ_JAAGWK010000034.1"/>
</dbReference>
<dbReference type="SUPFAM" id="SSF55166">
    <property type="entry name" value="Hedgehog/DD-peptidase"/>
    <property type="match status" value="1"/>
</dbReference>
<proteinExistence type="inferred from homology"/>
<dbReference type="Pfam" id="PF01427">
    <property type="entry name" value="Peptidase_M15"/>
    <property type="match status" value="1"/>
</dbReference>
<dbReference type="GO" id="GO:0008237">
    <property type="term" value="F:metallopeptidase activity"/>
    <property type="evidence" value="ECO:0007669"/>
    <property type="project" value="UniProtKB-KW"/>
</dbReference>
<comment type="catalytic activity">
    <reaction evidence="1">
        <text>D-alanyl-D-alanine + H2O = 2 D-alanine</text>
        <dbReference type="Rhea" id="RHEA:20661"/>
        <dbReference type="ChEBI" id="CHEBI:15377"/>
        <dbReference type="ChEBI" id="CHEBI:57416"/>
        <dbReference type="ChEBI" id="CHEBI:57822"/>
        <dbReference type="EC" id="3.4.13.22"/>
    </reaction>
</comment>
<evidence type="ECO:0000256" key="6">
    <source>
        <dbReference type="ARBA" id="ARBA00022997"/>
    </source>
</evidence>
<keyword evidence="10" id="KW-1185">Reference proteome</keyword>
<name>A0A7K3WJ61_9ACTN</name>
<dbReference type="HAMAP" id="MF_01924">
    <property type="entry name" value="A_A_dipeptidase"/>
    <property type="match status" value="1"/>
</dbReference>
<evidence type="ECO:0000256" key="3">
    <source>
        <dbReference type="ARBA" id="ARBA00022723"/>
    </source>
</evidence>
<dbReference type="PIRSF" id="PIRSF026671">
    <property type="entry name" value="AA_dipeptidase"/>
    <property type="match status" value="1"/>
</dbReference>
<keyword evidence="8" id="KW-0961">Cell wall biogenesis/degradation</keyword>
<comment type="caution">
    <text evidence="9">The sequence shown here is derived from an EMBL/GenBank/DDBJ whole genome shotgun (WGS) entry which is preliminary data.</text>
</comment>
<dbReference type="GO" id="GO:0160237">
    <property type="term" value="F:D-Ala-D-Ala dipeptidase activity"/>
    <property type="evidence" value="ECO:0007669"/>
    <property type="project" value="UniProtKB-EC"/>
</dbReference>
<keyword evidence="6" id="KW-0224">Dipeptidase</keyword>
<organism evidence="9 10">
    <name type="scientific">Goekera deserti</name>
    <dbReference type="NCBI Taxonomy" id="2497753"/>
    <lineage>
        <taxon>Bacteria</taxon>
        <taxon>Bacillati</taxon>
        <taxon>Actinomycetota</taxon>
        <taxon>Actinomycetes</taxon>
        <taxon>Geodermatophilales</taxon>
        <taxon>Geodermatophilaceae</taxon>
        <taxon>Goekera</taxon>
    </lineage>
</organism>
<keyword evidence="4" id="KW-0378">Hydrolase</keyword>
<dbReference type="EMBL" id="JAAGWK010000034">
    <property type="protein sequence ID" value="NEL56332.1"/>
    <property type="molecule type" value="Genomic_DNA"/>
</dbReference>
<dbReference type="InterPro" id="IPR009045">
    <property type="entry name" value="Zn_M74/Hedgehog-like"/>
</dbReference>
<dbReference type="GO" id="GO:0071555">
    <property type="term" value="P:cell wall organization"/>
    <property type="evidence" value="ECO:0007669"/>
    <property type="project" value="UniProtKB-KW"/>
</dbReference>
<evidence type="ECO:0000313" key="10">
    <source>
        <dbReference type="Proteomes" id="UP000470470"/>
    </source>
</evidence>
<evidence type="ECO:0000256" key="2">
    <source>
        <dbReference type="ARBA" id="ARBA00022670"/>
    </source>
</evidence>
<dbReference type="Gene3D" id="3.30.1380.10">
    <property type="match status" value="1"/>
</dbReference>
<gene>
    <name evidence="9" type="ORF">G1H19_20395</name>
</gene>
<keyword evidence="5" id="KW-0862">Zinc</keyword>
<protein>
    <submittedName>
        <fullName evidence="9">M15 family metallopeptidase</fullName>
    </submittedName>
</protein>
<accession>A0A7K3WJ61</accession>
<dbReference type="GO" id="GO:0006508">
    <property type="term" value="P:proteolysis"/>
    <property type="evidence" value="ECO:0007669"/>
    <property type="project" value="UniProtKB-KW"/>
</dbReference>
<feature type="non-terminal residue" evidence="9">
    <location>
        <position position="1"/>
    </location>
</feature>
<evidence type="ECO:0000256" key="5">
    <source>
        <dbReference type="ARBA" id="ARBA00022833"/>
    </source>
</evidence>
<keyword evidence="7" id="KW-0482">Metalloprotease</keyword>
<keyword evidence="3" id="KW-0479">Metal-binding</keyword>
<dbReference type="PANTHER" id="PTHR43126:SF2">
    <property type="entry name" value="D-ALANYL-D-ALANINE DIPEPTIDASE"/>
    <property type="match status" value="1"/>
</dbReference>